<evidence type="ECO:0000256" key="1">
    <source>
        <dbReference type="SAM" id="MobiDB-lite"/>
    </source>
</evidence>
<dbReference type="Proteomes" id="UP000198923">
    <property type="component" value="Unassembled WGS sequence"/>
</dbReference>
<proteinExistence type="predicted"/>
<dbReference type="Pfam" id="PF01425">
    <property type="entry name" value="Amidase"/>
    <property type="match status" value="1"/>
</dbReference>
<dbReference type="InterPro" id="IPR023631">
    <property type="entry name" value="Amidase_dom"/>
</dbReference>
<dbReference type="EMBL" id="FNCN01000011">
    <property type="protein sequence ID" value="SDH10179.1"/>
    <property type="molecule type" value="Genomic_DNA"/>
</dbReference>
<dbReference type="PANTHER" id="PTHR11895">
    <property type="entry name" value="TRANSAMIDASE"/>
    <property type="match status" value="1"/>
</dbReference>
<dbReference type="RefSeq" id="WP_093170843.1">
    <property type="nucleotide sequence ID" value="NZ_FNCN01000011.1"/>
</dbReference>
<name>A0A1G7ZNF1_9ACTN</name>
<dbReference type="SUPFAM" id="SSF75304">
    <property type="entry name" value="Amidase signature (AS) enzymes"/>
    <property type="match status" value="1"/>
</dbReference>
<dbReference type="GO" id="GO:0016740">
    <property type="term" value="F:transferase activity"/>
    <property type="evidence" value="ECO:0007669"/>
    <property type="project" value="UniProtKB-KW"/>
</dbReference>
<keyword evidence="3" id="KW-0808">Transferase</keyword>
<dbReference type="InterPro" id="IPR036928">
    <property type="entry name" value="AS_sf"/>
</dbReference>
<gene>
    <name evidence="3" type="ORF">SAMN05421505_111130</name>
</gene>
<reference evidence="3 4" key="1">
    <citation type="submission" date="2016-10" db="EMBL/GenBank/DDBJ databases">
        <authorList>
            <person name="de Groot N.N."/>
        </authorList>
    </citation>
    <scope>NUCLEOTIDE SEQUENCE [LARGE SCALE GENOMIC DNA]</scope>
    <source>
        <strain evidence="3 4">CPCC 201354</strain>
    </source>
</reference>
<dbReference type="AlphaFoldDB" id="A0A1G7ZNF1"/>
<sequence>MAENIALPQPSVRELRRRLRAGRTTALESVERALAAIDAVDADLRSFIWVDRDGARAQARRVDAALAAGRDLPLAGVTVGVKDNIDVGGRVTQAGSRVLAGRVPTDDATVVARLRAAGAVIVGSTNMHEFAMGGTSENPHFGTVGNPLGAGLSAGGSSGGSAAAVAAGLTMVALGTDTCGSIRMPAALTGTVGLRPTAWSVPLHGVFPLALSMDTVGPITRTVDDNAEVFRVISGRDPRVRRRPEPDRLRLLPLPLDDVAEPVHETLAAVVERLRGRGRIDRTTDTGWVLDSIDVATTTYLREGADLHETWLPERADEYGSDVRGAFEQGALIPREDYLSAAAQRFELTRRALHALGTDGVLVLPTFPFTRLPQYADSVETAPGNLVERDAALVRYISAAAVTGLPSVSVTGGRDPDGLPIGIQLIGAPGTESALYGLARSIHDAGGDGRDDADYEDDADAEDLP</sequence>
<evidence type="ECO:0000259" key="2">
    <source>
        <dbReference type="Pfam" id="PF01425"/>
    </source>
</evidence>
<dbReference type="STRING" id="504805.SAMN05421505_111130"/>
<feature type="compositionally biased region" description="Acidic residues" evidence="1">
    <location>
        <begin position="453"/>
        <end position="465"/>
    </location>
</feature>
<dbReference type="PANTHER" id="PTHR11895:SF176">
    <property type="entry name" value="AMIDASE AMID-RELATED"/>
    <property type="match status" value="1"/>
</dbReference>
<dbReference type="InterPro" id="IPR000120">
    <property type="entry name" value="Amidase"/>
</dbReference>
<feature type="domain" description="Amidase" evidence="2">
    <location>
        <begin position="28"/>
        <end position="435"/>
    </location>
</feature>
<accession>A0A1G7ZNF1</accession>
<protein>
    <submittedName>
        <fullName evidence="3">Aspartyl-tRNA(Asn)/glutamyl-tRNA(Gln) amidotransferase subunit A</fullName>
    </submittedName>
</protein>
<dbReference type="Gene3D" id="3.90.1300.10">
    <property type="entry name" value="Amidase signature (AS) domain"/>
    <property type="match status" value="1"/>
</dbReference>
<organism evidence="3 4">
    <name type="scientific">Sinosporangium album</name>
    <dbReference type="NCBI Taxonomy" id="504805"/>
    <lineage>
        <taxon>Bacteria</taxon>
        <taxon>Bacillati</taxon>
        <taxon>Actinomycetota</taxon>
        <taxon>Actinomycetes</taxon>
        <taxon>Streptosporangiales</taxon>
        <taxon>Streptosporangiaceae</taxon>
        <taxon>Sinosporangium</taxon>
    </lineage>
</organism>
<evidence type="ECO:0000313" key="3">
    <source>
        <dbReference type="EMBL" id="SDH10179.1"/>
    </source>
</evidence>
<feature type="region of interest" description="Disordered" evidence="1">
    <location>
        <begin position="446"/>
        <end position="465"/>
    </location>
</feature>
<dbReference type="OrthoDB" id="182039at2"/>
<keyword evidence="4" id="KW-1185">Reference proteome</keyword>
<evidence type="ECO:0000313" key="4">
    <source>
        <dbReference type="Proteomes" id="UP000198923"/>
    </source>
</evidence>